<reference evidence="1 2" key="1">
    <citation type="submission" date="2015-03" db="EMBL/GenBank/DDBJ databases">
        <title>Genome assembly of Sandaracinus amylolyticus DSM 53668.</title>
        <authorList>
            <person name="Sharma G."/>
            <person name="Subramanian S."/>
        </authorList>
    </citation>
    <scope>NUCLEOTIDE SEQUENCE [LARGE SCALE GENOMIC DNA]</scope>
    <source>
        <strain evidence="1 2">DSM 53668</strain>
    </source>
</reference>
<dbReference type="EMBL" id="CP011125">
    <property type="protein sequence ID" value="AKF03449.1"/>
    <property type="molecule type" value="Genomic_DNA"/>
</dbReference>
<proteinExistence type="predicted"/>
<name>A0A0F6SDH4_9BACT</name>
<sequence>MIARASQRWAPRAMPSASFIGAGEYQRSPRHRARLGALSRALERWTAEPIPS</sequence>
<accession>A0A0F6SDH4</accession>
<dbReference type="AlphaFoldDB" id="A0A0F6SDH4"/>
<dbReference type="Proteomes" id="UP000034883">
    <property type="component" value="Chromosome"/>
</dbReference>
<keyword evidence="2" id="KW-1185">Reference proteome</keyword>
<dbReference type="STRING" id="927083.DB32_000598"/>
<gene>
    <name evidence="1" type="ORF">DB32_000598</name>
</gene>
<protein>
    <submittedName>
        <fullName evidence="1">Uncharacterized protein</fullName>
    </submittedName>
</protein>
<evidence type="ECO:0000313" key="1">
    <source>
        <dbReference type="EMBL" id="AKF03449.1"/>
    </source>
</evidence>
<evidence type="ECO:0000313" key="2">
    <source>
        <dbReference type="Proteomes" id="UP000034883"/>
    </source>
</evidence>
<organism evidence="1 2">
    <name type="scientific">Sandaracinus amylolyticus</name>
    <dbReference type="NCBI Taxonomy" id="927083"/>
    <lineage>
        <taxon>Bacteria</taxon>
        <taxon>Pseudomonadati</taxon>
        <taxon>Myxococcota</taxon>
        <taxon>Polyangia</taxon>
        <taxon>Polyangiales</taxon>
        <taxon>Sandaracinaceae</taxon>
        <taxon>Sandaracinus</taxon>
    </lineage>
</organism>
<dbReference type="KEGG" id="samy:DB32_000598"/>